<proteinExistence type="predicted"/>
<accession>A0A7T8HI25</accession>
<organism evidence="2 3">
    <name type="scientific">Caligus rogercresseyi</name>
    <name type="common">Sea louse</name>
    <dbReference type="NCBI Taxonomy" id="217165"/>
    <lineage>
        <taxon>Eukaryota</taxon>
        <taxon>Metazoa</taxon>
        <taxon>Ecdysozoa</taxon>
        <taxon>Arthropoda</taxon>
        <taxon>Crustacea</taxon>
        <taxon>Multicrustacea</taxon>
        <taxon>Hexanauplia</taxon>
        <taxon>Copepoda</taxon>
        <taxon>Siphonostomatoida</taxon>
        <taxon>Caligidae</taxon>
        <taxon>Caligus</taxon>
    </lineage>
</organism>
<name>A0A7T8HI25_CALRO</name>
<dbReference type="AlphaFoldDB" id="A0A7T8HI25"/>
<protein>
    <submittedName>
        <fullName evidence="2">Uncharacterized protein</fullName>
    </submittedName>
</protein>
<evidence type="ECO:0000256" key="1">
    <source>
        <dbReference type="SAM" id="MobiDB-lite"/>
    </source>
</evidence>
<dbReference type="Proteomes" id="UP000595437">
    <property type="component" value="Chromosome 7"/>
</dbReference>
<evidence type="ECO:0000313" key="3">
    <source>
        <dbReference type="Proteomes" id="UP000595437"/>
    </source>
</evidence>
<reference evidence="3" key="1">
    <citation type="submission" date="2021-01" db="EMBL/GenBank/DDBJ databases">
        <title>Caligus Genome Assembly.</title>
        <authorList>
            <person name="Gallardo-Escarate C."/>
        </authorList>
    </citation>
    <scope>NUCLEOTIDE SEQUENCE [LARGE SCALE GENOMIC DNA]</scope>
</reference>
<dbReference type="EMBL" id="CP045896">
    <property type="protein sequence ID" value="QQP50464.1"/>
    <property type="molecule type" value="Genomic_DNA"/>
</dbReference>
<feature type="region of interest" description="Disordered" evidence="1">
    <location>
        <begin position="1"/>
        <end position="29"/>
    </location>
</feature>
<gene>
    <name evidence="2" type="ORF">FKW44_011475</name>
</gene>
<keyword evidence="3" id="KW-1185">Reference proteome</keyword>
<sequence length="94" mass="10932">MNLDSGDPGTSRKRRSPESFNNEEEVDVPLSKRIHRLNIQPPPLVHPPDGFQDNYPYPPESTYYAVNHLLFNLHLERTQRLKQQQGNLPEQQSL</sequence>
<evidence type="ECO:0000313" key="2">
    <source>
        <dbReference type="EMBL" id="QQP50464.1"/>
    </source>
</evidence>
<dbReference type="OrthoDB" id="6365503at2759"/>